<dbReference type="Proteomes" id="UP000830671">
    <property type="component" value="Chromosome 7"/>
</dbReference>
<reference evidence="2" key="1">
    <citation type="journal article" date="2021" name="Mol. Plant Microbe Interact.">
        <title>Complete Genome Sequence of the Plant-Pathogenic Fungus Colletotrichum lupini.</title>
        <authorList>
            <person name="Baroncelli R."/>
            <person name="Pensec F."/>
            <person name="Da Lio D."/>
            <person name="Boufleur T."/>
            <person name="Vicente I."/>
            <person name="Sarrocco S."/>
            <person name="Picot A."/>
            <person name="Baraldi E."/>
            <person name="Sukno S."/>
            <person name="Thon M."/>
            <person name="Le Floch G."/>
        </authorList>
    </citation>
    <scope>NUCLEOTIDE SEQUENCE</scope>
    <source>
        <strain evidence="2">IMI 504893</strain>
    </source>
</reference>
<dbReference type="RefSeq" id="XP_049149991.1">
    <property type="nucleotide sequence ID" value="XM_049292845.1"/>
</dbReference>
<evidence type="ECO:0000256" key="1">
    <source>
        <dbReference type="SAM" id="MobiDB-lite"/>
    </source>
</evidence>
<dbReference type="KEGG" id="clup:CLUP02_13909"/>
<evidence type="ECO:0000313" key="3">
    <source>
        <dbReference type="Proteomes" id="UP000830671"/>
    </source>
</evidence>
<dbReference type="AlphaFoldDB" id="A0A9Q8WM74"/>
<dbReference type="EMBL" id="CP019479">
    <property type="protein sequence ID" value="UQC88386.1"/>
    <property type="molecule type" value="Genomic_DNA"/>
</dbReference>
<feature type="region of interest" description="Disordered" evidence="1">
    <location>
        <begin position="160"/>
        <end position="292"/>
    </location>
</feature>
<accession>A0A9Q8WM74</accession>
<evidence type="ECO:0000313" key="2">
    <source>
        <dbReference type="EMBL" id="UQC88386.1"/>
    </source>
</evidence>
<protein>
    <submittedName>
        <fullName evidence="2">WSC domain-containing protein</fullName>
    </submittedName>
</protein>
<feature type="compositionally biased region" description="Low complexity" evidence="1">
    <location>
        <begin position="164"/>
        <end position="176"/>
    </location>
</feature>
<feature type="compositionally biased region" description="Low complexity" evidence="1">
    <location>
        <begin position="258"/>
        <end position="292"/>
    </location>
</feature>
<proteinExistence type="predicted"/>
<gene>
    <name evidence="2" type="ORF">CLUP02_13909</name>
</gene>
<keyword evidence="3" id="KW-1185">Reference proteome</keyword>
<organism evidence="2 3">
    <name type="scientific">Colletotrichum lupini</name>
    <dbReference type="NCBI Taxonomy" id="145971"/>
    <lineage>
        <taxon>Eukaryota</taxon>
        <taxon>Fungi</taxon>
        <taxon>Dikarya</taxon>
        <taxon>Ascomycota</taxon>
        <taxon>Pezizomycotina</taxon>
        <taxon>Sordariomycetes</taxon>
        <taxon>Hypocreomycetidae</taxon>
        <taxon>Glomerellales</taxon>
        <taxon>Glomerellaceae</taxon>
        <taxon>Colletotrichum</taxon>
        <taxon>Colletotrichum acutatum species complex</taxon>
    </lineage>
</organism>
<dbReference type="GeneID" id="73347855"/>
<name>A0A9Q8WM74_9PEZI</name>
<sequence>MGYCPNSRTRQQYLRQGYRFPKAASTLVRKPKTFLNGPVSSSARYLHGPFSSDFIPNLILAGCLYFRSLEQHSALKSSPTILLALTRCTSNFTSPTMRSFHFLPLLPFALAAPPLVDPYLEMCGISITYSAITSTLLLPPQTISLCENSSNCAIPTIGAGGGSPAAPQATATQAPGGSPPAGQPGSSQAPGGNPPAGQPGASQAPGGNPPAGQPAASQAPGGSPPAGQPAASQAPGGNPPAGQPAASQAPGGNPPAGQPAASGGSNGNSPGATVSSPAGSGKPSSVSASSASRSFGFKWNELCVMGFAGAVTLFLSLVV</sequence>